<dbReference type="eggNOG" id="COG4702">
    <property type="taxonomic scope" value="Bacteria"/>
</dbReference>
<dbReference type="InterPro" id="IPR005624">
    <property type="entry name" value="PduO/GlcC-like"/>
</dbReference>
<dbReference type="Gene3D" id="3.30.450.150">
    <property type="entry name" value="Haem-degrading domain"/>
    <property type="match status" value="1"/>
</dbReference>
<dbReference type="Pfam" id="PF03928">
    <property type="entry name" value="HbpS-like"/>
    <property type="match status" value="1"/>
</dbReference>
<evidence type="ECO:0000313" key="2">
    <source>
        <dbReference type="Proteomes" id="UP000030528"/>
    </source>
</evidence>
<dbReference type="Proteomes" id="UP000030528">
    <property type="component" value="Unassembled WGS sequence"/>
</dbReference>
<dbReference type="InterPro" id="IPR010371">
    <property type="entry name" value="YBR137W-like"/>
</dbReference>
<dbReference type="EMBL" id="AVPE01000010">
    <property type="protein sequence ID" value="KGX91349.1"/>
    <property type="molecule type" value="Genomic_DNA"/>
</dbReference>
<dbReference type="PIRSF" id="PIRSF008757">
    <property type="entry name" value="UCP008757"/>
    <property type="match status" value="1"/>
</dbReference>
<dbReference type="InterPro" id="IPR038084">
    <property type="entry name" value="PduO/GlcC-like_sf"/>
</dbReference>
<dbReference type="SUPFAM" id="SSF143744">
    <property type="entry name" value="GlcG-like"/>
    <property type="match status" value="1"/>
</dbReference>
<name>A0A0A5GH39_9BACI</name>
<dbReference type="PANTHER" id="PTHR28255:SF1">
    <property type="entry name" value="UPF0303 PROTEIN YBR137W"/>
    <property type="match status" value="1"/>
</dbReference>
<accession>A0A0A5GH39</accession>
<dbReference type="OrthoDB" id="9815315at2"/>
<dbReference type="AlphaFoldDB" id="A0A0A5GH39"/>
<organism evidence="1 2">
    <name type="scientific">Pontibacillus halophilus JSM 076056 = DSM 19796</name>
    <dbReference type="NCBI Taxonomy" id="1385510"/>
    <lineage>
        <taxon>Bacteria</taxon>
        <taxon>Bacillati</taxon>
        <taxon>Bacillota</taxon>
        <taxon>Bacilli</taxon>
        <taxon>Bacillales</taxon>
        <taxon>Bacillaceae</taxon>
        <taxon>Pontibacillus</taxon>
    </lineage>
</organism>
<sequence>MTMNTEQLLQLEEELVFNQFTNEDALQLGIELINYAKENGKSVAVHVEKNHLPLFTHLMDGTSEENIKWLYRKKNVVDHYNHSTQFIAARFEEMGTTHNESSLLPVNDYQAVGGSLPINIKGVGNIGSVTVAGLTPQMDHDYCVAGVKRFLGTGE</sequence>
<evidence type="ECO:0000313" key="1">
    <source>
        <dbReference type="EMBL" id="KGX91349.1"/>
    </source>
</evidence>
<gene>
    <name evidence="1" type="ORF">N781_04615</name>
</gene>
<dbReference type="PANTHER" id="PTHR28255">
    <property type="match status" value="1"/>
</dbReference>
<reference evidence="1 2" key="1">
    <citation type="submission" date="2013-08" db="EMBL/GenBank/DDBJ databases">
        <authorList>
            <person name="Huang J."/>
            <person name="Wang G."/>
        </authorList>
    </citation>
    <scope>NUCLEOTIDE SEQUENCE [LARGE SCALE GENOMIC DNA]</scope>
    <source>
        <strain evidence="1 2">JSM 076056</strain>
    </source>
</reference>
<protein>
    <submittedName>
        <fullName evidence="1">Uncharacterized protein</fullName>
    </submittedName>
</protein>
<dbReference type="STRING" id="1385510.GCA_000425205_02457"/>
<comment type="caution">
    <text evidence="1">The sequence shown here is derived from an EMBL/GenBank/DDBJ whole genome shotgun (WGS) entry which is preliminary data.</text>
</comment>
<keyword evidence="2" id="KW-1185">Reference proteome</keyword>
<proteinExistence type="predicted"/>